<sequence>MAVPMFTPMYAPARHDMKQIKTTDNLLR</sequence>
<name>A0A0A9GML1_ARUDO</name>
<protein>
    <submittedName>
        <fullName evidence="1">Uncharacterized protein</fullName>
    </submittedName>
</protein>
<organism evidence="1">
    <name type="scientific">Arundo donax</name>
    <name type="common">Giant reed</name>
    <name type="synonym">Donax arundinaceus</name>
    <dbReference type="NCBI Taxonomy" id="35708"/>
    <lineage>
        <taxon>Eukaryota</taxon>
        <taxon>Viridiplantae</taxon>
        <taxon>Streptophyta</taxon>
        <taxon>Embryophyta</taxon>
        <taxon>Tracheophyta</taxon>
        <taxon>Spermatophyta</taxon>
        <taxon>Magnoliopsida</taxon>
        <taxon>Liliopsida</taxon>
        <taxon>Poales</taxon>
        <taxon>Poaceae</taxon>
        <taxon>PACMAD clade</taxon>
        <taxon>Arundinoideae</taxon>
        <taxon>Arundineae</taxon>
        <taxon>Arundo</taxon>
    </lineage>
</organism>
<dbReference type="EMBL" id="GBRH01174100">
    <property type="protein sequence ID" value="JAE23796.1"/>
    <property type="molecule type" value="Transcribed_RNA"/>
</dbReference>
<proteinExistence type="predicted"/>
<accession>A0A0A9GML1</accession>
<reference evidence="1" key="1">
    <citation type="submission" date="2014-09" db="EMBL/GenBank/DDBJ databases">
        <authorList>
            <person name="Magalhaes I.L.F."/>
            <person name="Oliveira U."/>
            <person name="Santos F.R."/>
            <person name="Vidigal T.H.D.A."/>
            <person name="Brescovit A.D."/>
            <person name="Santos A.J."/>
        </authorList>
    </citation>
    <scope>NUCLEOTIDE SEQUENCE</scope>
    <source>
        <tissue evidence="1">Shoot tissue taken approximately 20 cm above the soil surface</tissue>
    </source>
</reference>
<dbReference type="AlphaFoldDB" id="A0A0A9GML1"/>
<reference evidence="1" key="2">
    <citation type="journal article" date="2015" name="Data Brief">
        <title>Shoot transcriptome of the giant reed, Arundo donax.</title>
        <authorList>
            <person name="Barrero R.A."/>
            <person name="Guerrero F.D."/>
            <person name="Moolhuijzen P."/>
            <person name="Goolsby J.A."/>
            <person name="Tidwell J."/>
            <person name="Bellgard S.E."/>
            <person name="Bellgard M.I."/>
        </authorList>
    </citation>
    <scope>NUCLEOTIDE SEQUENCE</scope>
    <source>
        <tissue evidence="1">Shoot tissue taken approximately 20 cm above the soil surface</tissue>
    </source>
</reference>
<evidence type="ECO:0000313" key="1">
    <source>
        <dbReference type="EMBL" id="JAE23796.1"/>
    </source>
</evidence>